<evidence type="ECO:0000313" key="8">
    <source>
        <dbReference type="EMBL" id="KAK7476858.1"/>
    </source>
</evidence>
<dbReference type="InterPro" id="IPR036770">
    <property type="entry name" value="Ankyrin_rpt-contain_sf"/>
</dbReference>
<evidence type="ECO:0000256" key="3">
    <source>
        <dbReference type="PROSITE-ProRule" id="PRU00023"/>
    </source>
</evidence>
<accession>A0ABD0JP84</accession>
<feature type="repeat" description="ANK" evidence="3">
    <location>
        <begin position="373"/>
        <end position="405"/>
    </location>
</feature>
<dbReference type="InterPro" id="IPR027417">
    <property type="entry name" value="P-loop_NTPase"/>
</dbReference>
<reference evidence="8 9" key="1">
    <citation type="journal article" date="2023" name="Sci. Data">
        <title>Genome assembly of the Korean intertidal mud-creeper Batillaria attramentaria.</title>
        <authorList>
            <person name="Patra A.K."/>
            <person name="Ho P.T."/>
            <person name="Jun S."/>
            <person name="Lee S.J."/>
            <person name="Kim Y."/>
            <person name="Won Y.J."/>
        </authorList>
    </citation>
    <scope>NUCLEOTIDE SEQUENCE [LARGE SCALE GENOMIC DNA]</scope>
    <source>
        <strain evidence="8">Wonlab-2016</strain>
    </source>
</reference>
<dbReference type="InterPro" id="IPR049050">
    <property type="entry name" value="nSTAND3"/>
</dbReference>
<feature type="non-terminal residue" evidence="8">
    <location>
        <position position="1"/>
    </location>
</feature>
<dbReference type="SUPFAM" id="SSF48403">
    <property type="entry name" value="Ankyrin repeat"/>
    <property type="match status" value="1"/>
</dbReference>
<dbReference type="InterPro" id="IPR002110">
    <property type="entry name" value="Ankyrin_rpt"/>
</dbReference>
<evidence type="ECO:0000256" key="5">
    <source>
        <dbReference type="SAM" id="Phobius"/>
    </source>
</evidence>
<dbReference type="PANTHER" id="PTHR24189:SF50">
    <property type="entry name" value="ANKYRIN REPEAT AND SOCS BOX PROTEIN 2"/>
    <property type="match status" value="1"/>
</dbReference>
<feature type="transmembrane region" description="Helical" evidence="5">
    <location>
        <begin position="105"/>
        <end position="126"/>
    </location>
</feature>
<dbReference type="Pfam" id="PF12796">
    <property type="entry name" value="Ank_2"/>
    <property type="match status" value="2"/>
</dbReference>
<feature type="compositionally biased region" description="Basic and acidic residues" evidence="4">
    <location>
        <begin position="165"/>
        <end position="175"/>
    </location>
</feature>
<evidence type="ECO:0000256" key="4">
    <source>
        <dbReference type="SAM" id="MobiDB-lite"/>
    </source>
</evidence>
<feature type="signal peptide" evidence="6">
    <location>
        <begin position="1"/>
        <end position="20"/>
    </location>
</feature>
<dbReference type="PRINTS" id="PR01415">
    <property type="entry name" value="ANKYRIN"/>
</dbReference>
<feature type="region of interest" description="Disordered" evidence="4">
    <location>
        <begin position="163"/>
        <end position="183"/>
    </location>
</feature>
<evidence type="ECO:0000256" key="2">
    <source>
        <dbReference type="ARBA" id="ARBA00023043"/>
    </source>
</evidence>
<dbReference type="Pfam" id="PF20720">
    <property type="entry name" value="nSTAND3"/>
    <property type="match status" value="1"/>
</dbReference>
<feature type="repeat" description="ANK" evidence="3">
    <location>
        <begin position="406"/>
        <end position="438"/>
    </location>
</feature>
<dbReference type="Gene3D" id="1.25.40.20">
    <property type="entry name" value="Ankyrin repeat-containing domain"/>
    <property type="match status" value="2"/>
</dbReference>
<proteinExistence type="predicted"/>
<dbReference type="InterPro" id="IPR050745">
    <property type="entry name" value="Multifunctional_regulatory"/>
</dbReference>
<name>A0ABD0JP84_9CAEN</name>
<keyword evidence="6" id="KW-0732">Signal</keyword>
<keyword evidence="5" id="KW-1133">Transmembrane helix</keyword>
<keyword evidence="2 3" id="KW-0040">ANK repeat</keyword>
<evidence type="ECO:0000259" key="7">
    <source>
        <dbReference type="Pfam" id="PF20720"/>
    </source>
</evidence>
<keyword evidence="5" id="KW-0472">Membrane</keyword>
<organism evidence="8 9">
    <name type="scientific">Batillaria attramentaria</name>
    <dbReference type="NCBI Taxonomy" id="370345"/>
    <lineage>
        <taxon>Eukaryota</taxon>
        <taxon>Metazoa</taxon>
        <taxon>Spiralia</taxon>
        <taxon>Lophotrochozoa</taxon>
        <taxon>Mollusca</taxon>
        <taxon>Gastropoda</taxon>
        <taxon>Caenogastropoda</taxon>
        <taxon>Sorbeoconcha</taxon>
        <taxon>Cerithioidea</taxon>
        <taxon>Batillariidae</taxon>
        <taxon>Batillaria</taxon>
    </lineage>
</organism>
<dbReference type="PROSITE" id="PS50297">
    <property type="entry name" value="ANK_REP_REGION"/>
    <property type="match status" value="5"/>
</dbReference>
<comment type="caution">
    <text evidence="8">The sequence shown here is derived from an EMBL/GenBank/DDBJ whole genome shotgun (WGS) entry which is preliminary data.</text>
</comment>
<dbReference type="Pfam" id="PF15102">
    <property type="entry name" value="TMEM154"/>
    <property type="match status" value="1"/>
</dbReference>
<dbReference type="EMBL" id="JACVVK020000364">
    <property type="protein sequence ID" value="KAK7476858.1"/>
    <property type="molecule type" value="Genomic_DNA"/>
</dbReference>
<evidence type="ECO:0000256" key="1">
    <source>
        <dbReference type="ARBA" id="ARBA00022737"/>
    </source>
</evidence>
<dbReference type="SMART" id="SM00248">
    <property type="entry name" value="ANK"/>
    <property type="match status" value="5"/>
</dbReference>
<gene>
    <name evidence="8" type="ORF">BaRGS_00031940</name>
</gene>
<protein>
    <recommendedName>
        <fullName evidence="7">Novel STAND NTPase 3 domain-containing protein</fullName>
    </recommendedName>
</protein>
<keyword evidence="5" id="KW-0812">Transmembrane</keyword>
<feature type="repeat" description="ANK" evidence="3">
    <location>
        <begin position="472"/>
        <end position="504"/>
    </location>
</feature>
<dbReference type="AlphaFoldDB" id="A0ABD0JP84"/>
<sequence length="538" mass="59049">PLYIMKLATLVGLWMVLTTAREMTVLAGSLVHCNVPSVMAGQATSLTCYFNHDLKQENTDLVVQHSDLQEQLSEYSTPSPTAYVTTTEQENITTYNEQKGNNTNVIAIIIPIVLILVLICAAFVIFKCRSRRVRKDKTEIQSKRSGPICDDSDTAELHSLVSHATRHDASTKEETTMTSGGPRKKISGTHCEYIYNRTRQFVEETGAVVITGPEQCGKSTLGRAVMNHFAEKGLHPLELDHPNQWREKKQDGKKYVVLLDECPMERSSMKDLNSMHVDQSYVIFITRSGVSNGEISKRSLPPFLKTAPVVTLSNRKTSDEETSKKLLQACKENDVEQVTTLLSDGVDPNCVEKTVTHENSQHASGSKQHVDEIAGTPLHVACEAGNFSVVDNLLMVGGNVNTKDRKGFVPLHVASKFNHRDVTEILLEAKSDVNAQDNNGLTPLHVACVHKAKDSAQVLLSANANFEATTGSGWTPLHMACFAGSKEIVELLLDKGAVTNAVNKEGQTPLHMACFAGSKEIVELLLDKNADTNAENKE</sequence>
<feature type="repeat" description="ANK" evidence="3">
    <location>
        <begin position="505"/>
        <end position="537"/>
    </location>
</feature>
<feature type="non-terminal residue" evidence="8">
    <location>
        <position position="538"/>
    </location>
</feature>
<dbReference type="PROSITE" id="PS50088">
    <property type="entry name" value="ANK_REPEAT"/>
    <property type="match status" value="5"/>
</dbReference>
<evidence type="ECO:0000256" key="6">
    <source>
        <dbReference type="SAM" id="SignalP"/>
    </source>
</evidence>
<dbReference type="Proteomes" id="UP001519460">
    <property type="component" value="Unassembled WGS sequence"/>
</dbReference>
<keyword evidence="9" id="KW-1185">Reference proteome</keyword>
<evidence type="ECO:0000313" key="9">
    <source>
        <dbReference type="Proteomes" id="UP001519460"/>
    </source>
</evidence>
<feature type="domain" description="Novel STAND NTPase 3" evidence="7">
    <location>
        <begin position="195"/>
        <end position="262"/>
    </location>
</feature>
<feature type="repeat" description="ANK" evidence="3">
    <location>
        <begin position="439"/>
        <end position="471"/>
    </location>
</feature>
<dbReference type="InterPro" id="IPR028064">
    <property type="entry name" value="TMEM154"/>
</dbReference>
<dbReference type="PANTHER" id="PTHR24189">
    <property type="entry name" value="MYOTROPHIN"/>
    <property type="match status" value="1"/>
</dbReference>
<dbReference type="SUPFAM" id="SSF52540">
    <property type="entry name" value="P-loop containing nucleoside triphosphate hydrolases"/>
    <property type="match status" value="1"/>
</dbReference>
<keyword evidence="1" id="KW-0677">Repeat</keyword>
<feature type="chain" id="PRO_5044830107" description="Novel STAND NTPase 3 domain-containing protein" evidence="6">
    <location>
        <begin position="21"/>
        <end position="538"/>
    </location>
</feature>